<keyword evidence="1" id="KW-0812">Transmembrane</keyword>
<proteinExistence type="predicted"/>
<comment type="caution">
    <text evidence="2">The sequence shown here is derived from an EMBL/GenBank/DDBJ whole genome shotgun (WGS) entry which is preliminary data.</text>
</comment>
<organism evidence="2 3">
    <name type="scientific">Actinomycetospora lemnae</name>
    <dbReference type="NCBI Taxonomy" id="3019891"/>
    <lineage>
        <taxon>Bacteria</taxon>
        <taxon>Bacillati</taxon>
        <taxon>Actinomycetota</taxon>
        <taxon>Actinomycetes</taxon>
        <taxon>Pseudonocardiales</taxon>
        <taxon>Pseudonocardiaceae</taxon>
        <taxon>Actinomycetospora</taxon>
    </lineage>
</organism>
<evidence type="ECO:0008006" key="4">
    <source>
        <dbReference type="Google" id="ProtNLM"/>
    </source>
</evidence>
<evidence type="ECO:0000256" key="1">
    <source>
        <dbReference type="SAM" id="Phobius"/>
    </source>
</evidence>
<protein>
    <recommendedName>
        <fullName evidence="4">DUF3099 domain-containing protein</fullName>
    </recommendedName>
</protein>
<accession>A0ABT5SRI4</accession>
<evidence type="ECO:0000313" key="3">
    <source>
        <dbReference type="Proteomes" id="UP001300763"/>
    </source>
</evidence>
<keyword evidence="1" id="KW-1133">Transmembrane helix</keyword>
<keyword evidence="3" id="KW-1185">Reference proteome</keyword>
<gene>
    <name evidence="2" type="ORF">PGB27_08820</name>
</gene>
<keyword evidence="1" id="KW-0472">Membrane</keyword>
<evidence type="ECO:0000313" key="2">
    <source>
        <dbReference type="EMBL" id="MDD7965453.1"/>
    </source>
</evidence>
<name>A0ABT5SRI4_9PSEU</name>
<reference evidence="2 3" key="1">
    <citation type="submission" date="2023-02" db="EMBL/GenBank/DDBJ databases">
        <title>Genome sequencing required for Actinomycetospora new species description.</title>
        <authorList>
            <person name="Saimee Y."/>
            <person name="Duangmal K."/>
        </authorList>
    </citation>
    <scope>NUCLEOTIDE SEQUENCE [LARGE SCALE GENOMIC DNA]</scope>
    <source>
        <strain evidence="2 3">DW7H6</strain>
    </source>
</reference>
<dbReference type="RefSeq" id="WP_274199994.1">
    <property type="nucleotide sequence ID" value="NZ_JAQZAO010000003.1"/>
</dbReference>
<feature type="transmembrane region" description="Helical" evidence="1">
    <location>
        <begin position="14"/>
        <end position="34"/>
    </location>
</feature>
<dbReference type="Proteomes" id="UP001300763">
    <property type="component" value="Unassembled WGS sequence"/>
</dbReference>
<sequence length="51" mass="5268">MVITGLALRVLGPAVKAVAVAMAPVVAVLVWGAVENERDKKKRTVEVGTGP</sequence>
<dbReference type="EMBL" id="JAQZAO010000003">
    <property type="protein sequence ID" value="MDD7965453.1"/>
    <property type="molecule type" value="Genomic_DNA"/>
</dbReference>